<sequence length="90" mass="10658">MVYKLEAGCKVKSTSRRRLRKSERKTMVVGRSTTWAYVRIISGTILGGVLGFYVMDRLEKSYKEKMNERLRKYESDLKKKEEKLNEFAEE</sequence>
<keyword evidence="4" id="KW-1185">Reference proteome</keyword>
<dbReference type="EMBL" id="PDCK01000045">
    <property type="protein sequence ID" value="PRQ16480.1"/>
    <property type="molecule type" value="Genomic_DNA"/>
</dbReference>
<evidence type="ECO:0000313" key="4">
    <source>
        <dbReference type="Proteomes" id="UP000238479"/>
    </source>
</evidence>
<dbReference type="OMA" id="MEERLWR"/>
<keyword evidence="2" id="KW-0812">Transmembrane</keyword>
<comment type="caution">
    <text evidence="3">The sequence shown here is derived from an EMBL/GenBank/DDBJ whole genome shotgun (WGS) entry which is preliminary data.</text>
</comment>
<evidence type="ECO:0000313" key="3">
    <source>
        <dbReference type="EMBL" id="PRQ16480.1"/>
    </source>
</evidence>
<organism evidence="3 4">
    <name type="scientific">Rosa chinensis</name>
    <name type="common">China rose</name>
    <dbReference type="NCBI Taxonomy" id="74649"/>
    <lineage>
        <taxon>Eukaryota</taxon>
        <taxon>Viridiplantae</taxon>
        <taxon>Streptophyta</taxon>
        <taxon>Embryophyta</taxon>
        <taxon>Tracheophyta</taxon>
        <taxon>Spermatophyta</taxon>
        <taxon>Magnoliopsida</taxon>
        <taxon>eudicotyledons</taxon>
        <taxon>Gunneridae</taxon>
        <taxon>Pentapetalae</taxon>
        <taxon>rosids</taxon>
        <taxon>fabids</taxon>
        <taxon>Rosales</taxon>
        <taxon>Rosaceae</taxon>
        <taxon>Rosoideae</taxon>
        <taxon>Rosoideae incertae sedis</taxon>
        <taxon>Rosa</taxon>
    </lineage>
</organism>
<name>A0A2P6P3H1_ROSCH</name>
<dbReference type="Proteomes" id="UP000238479">
    <property type="component" value="Chromosome 7"/>
</dbReference>
<feature type="transmembrane region" description="Helical" evidence="2">
    <location>
        <begin position="36"/>
        <end position="55"/>
    </location>
</feature>
<keyword evidence="1" id="KW-0175">Coiled coil</keyword>
<protein>
    <submittedName>
        <fullName evidence="3">Uncharacterized protein</fullName>
    </submittedName>
</protein>
<dbReference type="Gramene" id="PRQ16480">
    <property type="protein sequence ID" value="PRQ16480"/>
    <property type="gene ID" value="RchiOBHm_Chr7g0184711"/>
</dbReference>
<accession>A0A2P6P3H1</accession>
<feature type="coiled-coil region" evidence="1">
    <location>
        <begin position="63"/>
        <end position="90"/>
    </location>
</feature>
<gene>
    <name evidence="3" type="ORF">RchiOBHm_Chr7g0184711</name>
</gene>
<keyword evidence="2" id="KW-1133">Transmembrane helix</keyword>
<keyword evidence="2" id="KW-0472">Membrane</keyword>
<evidence type="ECO:0000256" key="2">
    <source>
        <dbReference type="SAM" id="Phobius"/>
    </source>
</evidence>
<evidence type="ECO:0000256" key="1">
    <source>
        <dbReference type="SAM" id="Coils"/>
    </source>
</evidence>
<proteinExistence type="predicted"/>
<dbReference type="AlphaFoldDB" id="A0A2P6P3H1"/>
<reference evidence="3 4" key="1">
    <citation type="journal article" date="2018" name="Nat. Genet.">
        <title>The Rosa genome provides new insights in the design of modern roses.</title>
        <authorList>
            <person name="Bendahmane M."/>
        </authorList>
    </citation>
    <scope>NUCLEOTIDE SEQUENCE [LARGE SCALE GENOMIC DNA]</scope>
    <source>
        <strain evidence="4">cv. Old Blush</strain>
    </source>
</reference>